<keyword evidence="1" id="KW-1133">Transmembrane helix</keyword>
<proteinExistence type="predicted"/>
<dbReference type="PANTHER" id="PTHR36178">
    <property type="entry name" value="SLR0625 PROTEIN"/>
    <property type="match status" value="1"/>
</dbReference>
<feature type="transmembrane region" description="Helical" evidence="1">
    <location>
        <begin position="107"/>
        <end position="125"/>
    </location>
</feature>
<dbReference type="InterPro" id="IPR004445">
    <property type="entry name" value="GltS"/>
</dbReference>
<dbReference type="Pfam" id="PF03616">
    <property type="entry name" value="Glt_symporter"/>
    <property type="match status" value="1"/>
</dbReference>
<gene>
    <name evidence="2" type="ORF">IHE39_28605</name>
</gene>
<evidence type="ECO:0000256" key="1">
    <source>
        <dbReference type="SAM" id="Phobius"/>
    </source>
</evidence>
<keyword evidence="1" id="KW-0812">Transmembrane</keyword>
<feature type="transmembrane region" description="Helical" evidence="1">
    <location>
        <begin position="82"/>
        <end position="100"/>
    </location>
</feature>
<dbReference type="EMBL" id="JACZEP010000018">
    <property type="protein sequence ID" value="MBE1208257.1"/>
    <property type="molecule type" value="Genomic_DNA"/>
</dbReference>
<keyword evidence="3" id="KW-1185">Reference proteome</keyword>
<keyword evidence="1" id="KW-0472">Membrane</keyword>
<accession>A0ABR9GX51</accession>
<evidence type="ECO:0000313" key="2">
    <source>
        <dbReference type="EMBL" id="MBE1208257.1"/>
    </source>
</evidence>
<sequence length="168" mass="18427">MPGWPWPTYSRLAGLPDADARNRRLFRRRDPEPPHRFPAQLQHSRTGHRWVLAAGAIGIFHGLTGLLTWSARTPAMTLISEYSLSVFLAISLMSMQLWTLSGMAGPLLVVVVIAYVWIVLFPLLGRDYQSAVLSAGFVGLSLGATPTAVANMTAVTRHYGPSPTFFGH</sequence>
<feature type="transmembrane region" description="Helical" evidence="1">
    <location>
        <begin position="50"/>
        <end position="70"/>
    </location>
</feature>
<evidence type="ECO:0000313" key="3">
    <source>
        <dbReference type="Proteomes" id="UP000598227"/>
    </source>
</evidence>
<reference evidence="2 3" key="1">
    <citation type="submission" date="2020-09" db="EMBL/GenBank/DDBJ databases">
        <title>Draft Genome Sequence of Aminobacter carboxidus type strain DSM 1086, a soil Gram-negative carboxydobacterium.</title>
        <authorList>
            <person name="Turrini P."/>
            <person name="Tescari M."/>
            <person name="Artuso I."/>
            <person name="Lugli G.A."/>
            <person name="Frangipani E."/>
            <person name="Ventura M."/>
            <person name="Visca P."/>
        </authorList>
    </citation>
    <scope>NUCLEOTIDE SEQUENCE [LARGE SCALE GENOMIC DNA]</scope>
    <source>
        <strain evidence="2 3">DSM 1086</strain>
    </source>
</reference>
<protein>
    <submittedName>
        <fullName evidence="2">Uncharacterized protein</fullName>
    </submittedName>
</protein>
<dbReference type="Proteomes" id="UP000598227">
    <property type="component" value="Unassembled WGS sequence"/>
</dbReference>
<feature type="transmembrane region" description="Helical" evidence="1">
    <location>
        <begin position="131"/>
        <end position="150"/>
    </location>
</feature>
<comment type="caution">
    <text evidence="2">The sequence shown here is derived from an EMBL/GenBank/DDBJ whole genome shotgun (WGS) entry which is preliminary data.</text>
</comment>
<organism evidence="2 3">
    <name type="scientific">Aminobacter carboxidus</name>
    <dbReference type="NCBI Taxonomy" id="376165"/>
    <lineage>
        <taxon>Bacteria</taxon>
        <taxon>Pseudomonadati</taxon>
        <taxon>Pseudomonadota</taxon>
        <taxon>Alphaproteobacteria</taxon>
        <taxon>Hyphomicrobiales</taxon>
        <taxon>Phyllobacteriaceae</taxon>
        <taxon>Aminobacter</taxon>
    </lineage>
</organism>
<name>A0ABR9GX51_9HYPH</name>
<dbReference type="PANTHER" id="PTHR36178:SF1">
    <property type="entry name" value="SODIUM_GLUTAMATE SYMPORTER"/>
    <property type="match status" value="1"/>
</dbReference>